<evidence type="ECO:0000313" key="2">
    <source>
        <dbReference type="Proteomes" id="UP001500975"/>
    </source>
</evidence>
<name>A0ABP8IE31_9BURK</name>
<gene>
    <name evidence="1" type="primary">cobC</name>
    <name evidence="1" type="ORF">GCM10023165_49850</name>
</gene>
<reference evidence="2" key="1">
    <citation type="journal article" date="2019" name="Int. J. Syst. Evol. Microbiol.">
        <title>The Global Catalogue of Microorganisms (GCM) 10K type strain sequencing project: providing services to taxonomists for standard genome sequencing and annotation.</title>
        <authorList>
            <consortium name="The Broad Institute Genomics Platform"/>
            <consortium name="The Broad Institute Genome Sequencing Center for Infectious Disease"/>
            <person name="Wu L."/>
            <person name="Ma J."/>
        </authorList>
    </citation>
    <scope>NUCLEOTIDE SEQUENCE [LARGE SCALE GENOMIC DNA]</scope>
    <source>
        <strain evidence="2">JCM 17804</strain>
    </source>
</reference>
<protein>
    <submittedName>
        <fullName evidence="1">Alpha-ribazole phosphatase</fullName>
    </submittedName>
</protein>
<proteinExistence type="predicted"/>
<organism evidence="1 2">
    <name type="scientific">Variovorax defluvii</name>
    <dbReference type="NCBI Taxonomy" id="913761"/>
    <lineage>
        <taxon>Bacteria</taxon>
        <taxon>Pseudomonadati</taxon>
        <taxon>Pseudomonadota</taxon>
        <taxon>Betaproteobacteria</taxon>
        <taxon>Burkholderiales</taxon>
        <taxon>Comamonadaceae</taxon>
        <taxon>Variovorax</taxon>
    </lineage>
</organism>
<keyword evidence="2" id="KW-1185">Reference proteome</keyword>
<dbReference type="EMBL" id="BAABGJ010000080">
    <property type="protein sequence ID" value="GAA4356630.1"/>
    <property type="molecule type" value="Genomic_DNA"/>
</dbReference>
<dbReference type="InterPro" id="IPR013078">
    <property type="entry name" value="His_Pase_superF_clade-1"/>
</dbReference>
<comment type="caution">
    <text evidence="1">The sequence shown here is derived from an EMBL/GenBank/DDBJ whole genome shotgun (WGS) entry which is preliminary data.</text>
</comment>
<accession>A0ABP8IE31</accession>
<dbReference type="SUPFAM" id="SSF53254">
    <property type="entry name" value="Phosphoglycerate mutase-like"/>
    <property type="match status" value="1"/>
</dbReference>
<dbReference type="RefSeq" id="WP_345541355.1">
    <property type="nucleotide sequence ID" value="NZ_BAABGJ010000080.1"/>
</dbReference>
<dbReference type="Proteomes" id="UP001500975">
    <property type="component" value="Unassembled WGS sequence"/>
</dbReference>
<sequence>MKLTLIRHPETTALPGTCYGRSDVAVSPEATRAIAERIAPALPVDIELVSSPRRRCATLAQSIASLRPDLALRIEPRIAEMDFGRWEGRAWNSIERAELDAWTRAFADARAGGDGESTRQFMRRVGEAFDAWCECGRDALWITHAGVIRAVWALRDGIRCVERADQWPSLPIAFGEWVVVRGRSRE</sequence>
<dbReference type="Gene3D" id="3.40.50.1240">
    <property type="entry name" value="Phosphoglycerate mutase-like"/>
    <property type="match status" value="1"/>
</dbReference>
<dbReference type="Pfam" id="PF00300">
    <property type="entry name" value="His_Phos_1"/>
    <property type="match status" value="1"/>
</dbReference>
<dbReference type="InterPro" id="IPR029033">
    <property type="entry name" value="His_PPase_superfam"/>
</dbReference>
<evidence type="ECO:0000313" key="1">
    <source>
        <dbReference type="EMBL" id="GAA4356630.1"/>
    </source>
</evidence>
<dbReference type="SMART" id="SM00855">
    <property type="entry name" value="PGAM"/>
    <property type="match status" value="1"/>
</dbReference>